<protein>
    <recommendedName>
        <fullName evidence="4">Calcofluor white hypersensitive protein</fullName>
    </recommendedName>
</protein>
<feature type="compositionally biased region" description="Basic and acidic residues" evidence="1">
    <location>
        <begin position="72"/>
        <end position="82"/>
    </location>
</feature>
<proteinExistence type="predicted"/>
<organism evidence="2 3">
    <name type="scientific">Exophiala dermatitidis</name>
    <name type="common">Black yeast-like fungus</name>
    <name type="synonym">Wangiella dermatitidis</name>
    <dbReference type="NCBI Taxonomy" id="5970"/>
    <lineage>
        <taxon>Eukaryota</taxon>
        <taxon>Fungi</taxon>
        <taxon>Dikarya</taxon>
        <taxon>Ascomycota</taxon>
        <taxon>Pezizomycotina</taxon>
        <taxon>Eurotiomycetes</taxon>
        <taxon>Chaetothyriomycetidae</taxon>
        <taxon>Chaetothyriales</taxon>
        <taxon>Herpotrichiellaceae</taxon>
        <taxon>Exophiala</taxon>
    </lineage>
</organism>
<gene>
    <name evidence="2" type="ORF">HRR80_005296</name>
</gene>
<reference evidence="2" key="1">
    <citation type="submission" date="2023-01" db="EMBL/GenBank/DDBJ databases">
        <title>Exophiala dermititidis isolated from Cystic Fibrosis Patient.</title>
        <authorList>
            <person name="Kurbessoian T."/>
            <person name="Crocker A."/>
            <person name="Murante D."/>
            <person name="Hogan D.A."/>
            <person name="Stajich J.E."/>
        </authorList>
    </citation>
    <scope>NUCLEOTIDE SEQUENCE</scope>
    <source>
        <strain evidence="2">Ex8</strain>
    </source>
</reference>
<dbReference type="Proteomes" id="UP001161757">
    <property type="component" value="Unassembled WGS sequence"/>
</dbReference>
<evidence type="ECO:0000313" key="3">
    <source>
        <dbReference type="Proteomes" id="UP001161757"/>
    </source>
</evidence>
<name>A0AAN6ES28_EXODE</name>
<sequence>MSSRRGLQVAGLAIAGGAGYYLYKAGGSPKTAEKQFEADAAKLSAEIRKELPGRQKEAEKTAEAWASQAGQKVDKASADAKSKAQQAEAEAKAKLAEAEARAKELGQETKKEFNSAVDKFDRTVEEKAAKAKSGISSWFGGK</sequence>
<evidence type="ECO:0000256" key="1">
    <source>
        <dbReference type="SAM" id="MobiDB-lite"/>
    </source>
</evidence>
<comment type="caution">
    <text evidence="2">The sequence shown here is derived from an EMBL/GenBank/DDBJ whole genome shotgun (WGS) entry which is preliminary data.</text>
</comment>
<feature type="region of interest" description="Disordered" evidence="1">
    <location>
        <begin position="52"/>
        <end position="86"/>
    </location>
</feature>
<evidence type="ECO:0008006" key="4">
    <source>
        <dbReference type="Google" id="ProtNLM"/>
    </source>
</evidence>
<evidence type="ECO:0000313" key="2">
    <source>
        <dbReference type="EMBL" id="KAJ8990516.1"/>
    </source>
</evidence>
<dbReference type="AlphaFoldDB" id="A0AAN6ES28"/>
<feature type="compositionally biased region" description="Basic and acidic residues" evidence="1">
    <location>
        <begin position="52"/>
        <end position="62"/>
    </location>
</feature>
<accession>A0AAN6ES28</accession>
<dbReference type="EMBL" id="JAJGCB010000010">
    <property type="protein sequence ID" value="KAJ8990516.1"/>
    <property type="molecule type" value="Genomic_DNA"/>
</dbReference>